<dbReference type="AlphaFoldDB" id="A0A2T7NHJ5"/>
<protein>
    <submittedName>
        <fullName evidence="3">Uncharacterized protein</fullName>
    </submittedName>
</protein>
<feature type="compositionally biased region" description="Polar residues" evidence="1">
    <location>
        <begin position="17"/>
        <end position="26"/>
    </location>
</feature>
<feature type="compositionally biased region" description="Polar residues" evidence="1">
    <location>
        <begin position="168"/>
        <end position="178"/>
    </location>
</feature>
<name>A0A2T7NHJ5_POMCA</name>
<evidence type="ECO:0000313" key="4">
    <source>
        <dbReference type="Proteomes" id="UP000245119"/>
    </source>
</evidence>
<keyword evidence="4" id="KW-1185">Reference proteome</keyword>
<keyword evidence="2" id="KW-0472">Membrane</keyword>
<gene>
    <name evidence="3" type="ORF">C0Q70_18784</name>
</gene>
<accession>A0A2T7NHJ5</accession>
<feature type="transmembrane region" description="Helical" evidence="2">
    <location>
        <begin position="265"/>
        <end position="292"/>
    </location>
</feature>
<keyword evidence="2" id="KW-1133">Transmembrane helix</keyword>
<feature type="compositionally biased region" description="Polar residues" evidence="1">
    <location>
        <begin position="106"/>
        <end position="121"/>
    </location>
</feature>
<organism evidence="3 4">
    <name type="scientific">Pomacea canaliculata</name>
    <name type="common">Golden apple snail</name>
    <dbReference type="NCBI Taxonomy" id="400727"/>
    <lineage>
        <taxon>Eukaryota</taxon>
        <taxon>Metazoa</taxon>
        <taxon>Spiralia</taxon>
        <taxon>Lophotrochozoa</taxon>
        <taxon>Mollusca</taxon>
        <taxon>Gastropoda</taxon>
        <taxon>Caenogastropoda</taxon>
        <taxon>Architaenioglossa</taxon>
        <taxon>Ampullarioidea</taxon>
        <taxon>Ampullariidae</taxon>
        <taxon>Pomacea</taxon>
    </lineage>
</organism>
<proteinExistence type="predicted"/>
<dbReference type="Proteomes" id="UP000245119">
    <property type="component" value="Linkage Group LG12"/>
</dbReference>
<comment type="caution">
    <text evidence="3">The sequence shown here is derived from an EMBL/GenBank/DDBJ whole genome shotgun (WGS) entry which is preliminary data.</text>
</comment>
<feature type="transmembrane region" description="Helical" evidence="2">
    <location>
        <begin position="312"/>
        <end position="335"/>
    </location>
</feature>
<evidence type="ECO:0000256" key="2">
    <source>
        <dbReference type="SAM" id="Phobius"/>
    </source>
</evidence>
<evidence type="ECO:0000313" key="3">
    <source>
        <dbReference type="EMBL" id="PVD20626.1"/>
    </source>
</evidence>
<dbReference type="EMBL" id="PZQS01000012">
    <property type="protein sequence ID" value="PVD20626.1"/>
    <property type="molecule type" value="Genomic_DNA"/>
</dbReference>
<feature type="compositionally biased region" description="Basic and acidic residues" evidence="1">
    <location>
        <begin position="194"/>
        <end position="206"/>
    </location>
</feature>
<feature type="region of interest" description="Disordered" evidence="1">
    <location>
        <begin position="1"/>
        <end position="260"/>
    </location>
</feature>
<evidence type="ECO:0000256" key="1">
    <source>
        <dbReference type="SAM" id="MobiDB-lite"/>
    </source>
</evidence>
<reference evidence="3 4" key="1">
    <citation type="submission" date="2018-04" db="EMBL/GenBank/DDBJ databases">
        <title>The genome of golden apple snail Pomacea canaliculata provides insight into stress tolerance and invasive adaptation.</title>
        <authorList>
            <person name="Liu C."/>
            <person name="Liu B."/>
            <person name="Ren Y."/>
            <person name="Zhang Y."/>
            <person name="Wang H."/>
            <person name="Li S."/>
            <person name="Jiang F."/>
            <person name="Yin L."/>
            <person name="Zhang G."/>
            <person name="Qian W."/>
            <person name="Fan W."/>
        </authorList>
    </citation>
    <scope>NUCLEOTIDE SEQUENCE [LARGE SCALE GENOMIC DNA]</scope>
    <source>
        <strain evidence="3">SZHN2017</strain>
        <tissue evidence="3">Muscle</tissue>
    </source>
</reference>
<feature type="compositionally biased region" description="Polar residues" evidence="1">
    <location>
        <begin position="235"/>
        <end position="247"/>
    </location>
</feature>
<feature type="compositionally biased region" description="Pro residues" evidence="1">
    <location>
        <begin position="44"/>
        <end position="53"/>
    </location>
</feature>
<keyword evidence="2" id="KW-0812">Transmembrane</keyword>
<sequence>MATNEPQGPSRRITFYPSATSSNGEPSVNKPYMHGLTERDRAPQRPPAGPRPIPSVSGSQEKLYPTFSRVPEPQPPPQRFPRQGHQNSSAEERSAVGLYPTLHGPSVSSVTPQNLADTRPQTVPLVYGSSFKVPDEGPVVSPPPQTTGGNTNQAFVGETKGPGPRYQNVPSITTNNTGRKYMEKPSYTEGQRQAQDRVTPEQKSSHYDVIGVVMDNSIEEDRGGTKGKPADYRRNQSAGRATSSTSFDDIASSRKNRQGAGTPRFGLWLALAVFAFFLMGWIPGGMAVMFIWRARFQWDKGHKDDARRSLRIGQVCLLVSLVVGIACWAAIGYVIHRQTVLTTDTTVSDGRPKLQYGDLLTEERKSNFFLAGQQSPGKEPGSFSPQTSMCSFLQKLTCRSSVISGEGSTVISGDHLGAARVLGAVNLPQASQAGSRLSGCACTCQGICVSARAASHCTLLSPSAECRIFCSPSLVKGSGRARGGSGGEH</sequence>
<feature type="compositionally biased region" description="Basic and acidic residues" evidence="1">
    <location>
        <begin position="219"/>
        <end position="234"/>
    </location>
</feature>